<dbReference type="SUPFAM" id="SSF140383">
    <property type="entry name" value="BSD domain-like"/>
    <property type="match status" value="1"/>
</dbReference>
<feature type="region of interest" description="Disordered" evidence="1">
    <location>
        <begin position="1"/>
        <end position="78"/>
    </location>
</feature>
<dbReference type="InParanoid" id="F0VB70"/>
<feature type="compositionally biased region" description="Polar residues" evidence="1">
    <location>
        <begin position="54"/>
        <end position="64"/>
    </location>
</feature>
<reference evidence="5" key="3">
    <citation type="journal article" date="2012" name="PLoS Pathog.">
        <title>Comparative genomics of the apicomplexan parasites Toxoplasma gondii and Neospora caninum: Coccidia differing in host range and transmission strategy.</title>
        <authorList>
            <person name="Reid A.J."/>
            <person name="Vermont S.J."/>
            <person name="Cotton J.A."/>
            <person name="Harris D."/>
            <person name="Hill-Cawthorne G.A."/>
            <person name="Konen-Waisman S."/>
            <person name="Latham S.M."/>
            <person name="Mourier T."/>
            <person name="Norton R."/>
            <person name="Quail M.A."/>
            <person name="Sanders M."/>
            <person name="Shanmugam D."/>
            <person name="Sohal A."/>
            <person name="Wasmuth J.D."/>
            <person name="Brunk B."/>
            <person name="Grigg M.E."/>
            <person name="Howard J.C."/>
            <person name="Parkinson J."/>
            <person name="Roos D.S."/>
            <person name="Trees A.J."/>
            <person name="Berriman M."/>
            <person name="Pain A."/>
            <person name="Wastling J.M."/>
        </authorList>
    </citation>
    <scope>NUCLEOTIDE SEQUENCE [LARGE SCALE GENOMIC DNA]</scope>
    <source>
        <strain evidence="5">Liverpool</strain>
    </source>
</reference>
<feature type="compositionally biased region" description="Polar residues" evidence="1">
    <location>
        <begin position="1027"/>
        <end position="1041"/>
    </location>
</feature>
<organism evidence="3 5">
    <name type="scientific">Neospora caninum (strain Liverpool)</name>
    <dbReference type="NCBI Taxonomy" id="572307"/>
    <lineage>
        <taxon>Eukaryota</taxon>
        <taxon>Sar</taxon>
        <taxon>Alveolata</taxon>
        <taxon>Apicomplexa</taxon>
        <taxon>Conoidasida</taxon>
        <taxon>Coccidia</taxon>
        <taxon>Eucoccidiorida</taxon>
        <taxon>Eimeriorina</taxon>
        <taxon>Sarcocystidae</taxon>
        <taxon>Neospora</taxon>
    </lineage>
</organism>
<feature type="region of interest" description="Disordered" evidence="1">
    <location>
        <begin position="493"/>
        <end position="568"/>
    </location>
</feature>
<proteinExistence type="predicted"/>
<dbReference type="RefSeq" id="XP_003881440.1">
    <property type="nucleotide sequence ID" value="XM_003881391.1"/>
</dbReference>
<evidence type="ECO:0000313" key="4">
    <source>
        <dbReference type="EMBL" id="CEL68727.1"/>
    </source>
</evidence>
<reference evidence="4" key="4">
    <citation type="journal article" date="2015" name="PLoS ONE">
        <title>Comprehensive Evaluation of Toxoplasma gondii VEG and Neospora caninum LIV Genomes with Tachyzoite Stage Transcriptome and Proteome Defines Novel Transcript Features.</title>
        <authorList>
            <person name="Ramaprasad A."/>
            <person name="Mourier T."/>
            <person name="Naeem R."/>
            <person name="Malas T.B."/>
            <person name="Moussa E."/>
            <person name="Panigrahi A."/>
            <person name="Vermont S.J."/>
            <person name="Otto T.D."/>
            <person name="Wastling J."/>
            <person name="Pain A."/>
        </authorList>
    </citation>
    <scope>NUCLEOTIDE SEQUENCE</scope>
    <source>
        <strain evidence="4">Liverpool</strain>
    </source>
</reference>
<accession>F0VB70</accession>
<reference evidence="3" key="2">
    <citation type="submission" date="2011-03" db="EMBL/GenBank/DDBJ databases">
        <title>Comparative genomics and transcriptomics of Neospora caninum and Toxoplasma gondii.</title>
        <authorList>
            <person name="Reid A.J."/>
            <person name="Sohal A."/>
            <person name="Harris D."/>
            <person name="Quail M."/>
            <person name="Sanders M."/>
            <person name="Berriman M."/>
            <person name="Wastling J.M."/>
            <person name="Pain A."/>
        </authorList>
    </citation>
    <scope>NUCLEOTIDE SEQUENCE</scope>
    <source>
        <strain evidence="3">Liverpool</strain>
    </source>
</reference>
<dbReference type="Proteomes" id="UP000007494">
    <property type="component" value="Chromosome IX"/>
</dbReference>
<feature type="compositionally biased region" description="Polar residues" evidence="1">
    <location>
        <begin position="248"/>
        <end position="257"/>
    </location>
</feature>
<dbReference type="Pfam" id="PF03909">
    <property type="entry name" value="BSD"/>
    <property type="match status" value="1"/>
</dbReference>
<dbReference type="InterPro" id="IPR035925">
    <property type="entry name" value="BSD_dom_sf"/>
</dbReference>
<feature type="compositionally biased region" description="Low complexity" evidence="1">
    <location>
        <begin position="428"/>
        <end position="440"/>
    </location>
</feature>
<feature type="compositionally biased region" description="Polar residues" evidence="1">
    <location>
        <begin position="1"/>
        <end position="16"/>
    </location>
</feature>
<dbReference type="VEuPathDB" id="ToxoDB:NCLIV_044680"/>
<evidence type="ECO:0000313" key="3">
    <source>
        <dbReference type="EMBL" id="CBZ51407.1"/>
    </source>
</evidence>
<feature type="region of interest" description="Disordered" evidence="1">
    <location>
        <begin position="828"/>
        <end position="871"/>
    </location>
</feature>
<feature type="region of interest" description="Disordered" evidence="1">
    <location>
        <begin position="981"/>
        <end position="1098"/>
    </location>
</feature>
<keyword evidence="5" id="KW-1185">Reference proteome</keyword>
<dbReference type="GeneID" id="13440392"/>
<protein>
    <recommendedName>
        <fullName evidence="2">BSD domain-containing protein</fullName>
    </recommendedName>
</protein>
<evidence type="ECO:0000256" key="1">
    <source>
        <dbReference type="SAM" id="MobiDB-lite"/>
    </source>
</evidence>
<feature type="region of interest" description="Disordered" evidence="1">
    <location>
        <begin position="427"/>
        <end position="452"/>
    </location>
</feature>
<dbReference type="InterPro" id="IPR005607">
    <property type="entry name" value="BSD_dom"/>
</dbReference>
<feature type="domain" description="BSD" evidence="2">
    <location>
        <begin position="747"/>
        <end position="783"/>
    </location>
</feature>
<dbReference type="AlphaFoldDB" id="F0VB70"/>
<feature type="compositionally biased region" description="Basic and acidic residues" evidence="1">
    <location>
        <begin position="354"/>
        <end position="366"/>
    </location>
</feature>
<feature type="compositionally biased region" description="Low complexity" evidence="1">
    <location>
        <begin position="493"/>
        <end position="502"/>
    </location>
</feature>
<dbReference type="OMA" id="MGETEFW"/>
<name>F0VB70_NEOCL</name>
<gene>
    <name evidence="4" type="ORF">BN1204_044680</name>
    <name evidence="3" type="ORF">NCLIV_044680</name>
</gene>
<dbReference type="eggNOG" id="ENOG502R046">
    <property type="taxonomic scope" value="Eukaryota"/>
</dbReference>
<feature type="compositionally biased region" description="Basic and acidic residues" evidence="1">
    <location>
        <begin position="373"/>
        <end position="390"/>
    </location>
</feature>
<dbReference type="Gene3D" id="1.10.3970.10">
    <property type="entry name" value="BSD domain"/>
    <property type="match status" value="1"/>
</dbReference>
<reference evidence="3" key="1">
    <citation type="submission" date="2011-02" db="EMBL/GenBank/DDBJ databases">
        <authorList>
            <person name="Aslett M."/>
        </authorList>
    </citation>
    <scope>NUCLEOTIDE SEQUENCE</scope>
    <source>
        <strain evidence="3">Liverpool</strain>
    </source>
</reference>
<feature type="compositionally biased region" description="Polar residues" evidence="1">
    <location>
        <begin position="548"/>
        <end position="564"/>
    </location>
</feature>
<evidence type="ECO:0000259" key="2">
    <source>
        <dbReference type="PROSITE" id="PS50858"/>
    </source>
</evidence>
<evidence type="ECO:0000313" key="5">
    <source>
        <dbReference type="Proteomes" id="UP000007494"/>
    </source>
</evidence>
<sequence length="1115" mass="120180">MEGLSRCQSFGRSSQIGPGKKSSSRPDNVNPLHAHISPCPVRRLSVNHEREVVASSQSSRTSVGGISPRGSYHVMPNRIGGYHDLERALGREATKEDGIQKKSLSSSGCARIVADGPEPFSFSRHGHNATPSDVTAVACADEETDGRVSVGDTEGDTIGKAGPTDGDVTSGSDEEHGMPMPMWAPEVSSEDTEETPPSNDGLEERRESASSPDGDGYVRRARQRSVEHGDIAPLFHTPSRLTPACRLTSLSSGNSARAQLMAQKVQSRPETRPSKEIGERDRRKEHSRSSQGDRKGIFGGVLRSLSRGYTGAVHIFDELTAGFKADMETDEPRSTDVLNEEPVSPGTAVGDSKIMTRDGTGRERPRPRARRRWSQERRFSSPEKEDDEHSNFSNALPRTLRSLLSFTSSSWNTLSPGDGETIEAARVSASGSGSSLSSSAKGPPNLLGGHLRPRQRTAGRSFFGSVAAAATNAFAEAGAVAAAAAEAVAAVAQGSTESSDSTSESERPGRGGLRGCRGKAGRGSNAITRSGSKLSAGRVSVSREPNSESDQGDVTLSGETSGTESEVDQLILNENATPFDFVLWATREAAASLQRPLLSAPPEEAENAEEPQRAANTVQRRELLRMCRLRAVALRLLLLICVDGHWCLDRRQRSLHDGVDDGPRRRFPPVISGDRGRRADGVAALLPGKALQGSEEVDRLWNQWISGTPELALKEREEEDEMGKQNDASPGSRVARTGYMWKAARRMLHVDRRLRKLHSDAVPRRMGETEFWKLYFYQVSLLMNRFDRQAHKVLRSLASSMILTKGGEGGDENPPQERVRDLLRHISGSTESDTSSPRSSYSVTTSPGFSARLFIPPTGAPENTPDREPEDLDVVFPTSELQNPTAPGDSPQEGLGTLAYAMFSSSRSPSLSSSSSGTTSVSARGTGSSFSVEVTESPLVFPRDSQRSGVGSEAYSAGFDSPVMPDKILHEHAVRAPPRGMASARADPFSSVSSNHRHLEPASRKGSFSGMPDAGRRLTGVFPTKRVSASQATNGRVSPQRETAWAGRHQDEVGENRMEGRNRRPAQNPVCGLESPSRSSVQVKANPMKELDGTCGETYQPSLACKREEVPGARA</sequence>
<dbReference type="PROSITE" id="PS50858">
    <property type="entry name" value="BSD"/>
    <property type="match status" value="1"/>
</dbReference>
<dbReference type="EMBL" id="FR823385">
    <property type="protein sequence ID" value="CBZ51407.1"/>
    <property type="molecule type" value="Genomic_DNA"/>
</dbReference>
<dbReference type="OrthoDB" id="331528at2759"/>
<feature type="compositionally biased region" description="Basic and acidic residues" evidence="1">
    <location>
        <begin position="1048"/>
        <end position="1062"/>
    </location>
</feature>
<dbReference type="EMBL" id="LN714484">
    <property type="protein sequence ID" value="CEL68727.1"/>
    <property type="molecule type" value="Genomic_DNA"/>
</dbReference>
<feature type="region of interest" description="Disordered" evidence="1">
    <location>
        <begin position="906"/>
        <end position="933"/>
    </location>
</feature>
<feature type="region of interest" description="Disordered" evidence="1">
    <location>
        <begin position="142"/>
        <end position="298"/>
    </location>
</feature>
<feature type="compositionally biased region" description="Low complexity" evidence="1">
    <location>
        <begin position="828"/>
        <end position="846"/>
    </location>
</feature>
<feature type="region of interest" description="Disordered" evidence="1">
    <location>
        <begin position="328"/>
        <end position="393"/>
    </location>
</feature>
<feature type="compositionally biased region" description="Basic and acidic residues" evidence="1">
    <location>
        <begin position="267"/>
        <end position="296"/>
    </location>
</feature>
<feature type="compositionally biased region" description="Low complexity" evidence="1">
    <location>
        <begin position="906"/>
        <end position="929"/>
    </location>
</feature>